<keyword evidence="3" id="KW-0813">Transport</keyword>
<keyword evidence="6 8" id="KW-1133">Transmembrane helix</keyword>
<feature type="transmembrane region" description="Helical" evidence="8">
    <location>
        <begin position="358"/>
        <end position="391"/>
    </location>
</feature>
<evidence type="ECO:0000256" key="2">
    <source>
        <dbReference type="ARBA" id="ARBA00009773"/>
    </source>
</evidence>
<feature type="transmembrane region" description="Helical" evidence="8">
    <location>
        <begin position="66"/>
        <end position="84"/>
    </location>
</feature>
<dbReference type="EMBL" id="BSUJ01000001">
    <property type="protein sequence ID" value="GMA20249.1"/>
    <property type="molecule type" value="Genomic_DNA"/>
</dbReference>
<keyword evidence="5 8" id="KW-0812">Transmembrane</keyword>
<feature type="transmembrane region" description="Helical" evidence="8">
    <location>
        <begin position="90"/>
        <end position="108"/>
    </location>
</feature>
<sequence>MPTYRWWSEYRSKAREALEASNRLEEQVRLSAGAADPVASSEGADVEGARRGAELTGQALSRPFRLGFVGAMGVLVAVTLWNFLGQLSMTLTLLTVAVFIAVALDPIVERLTADGLGRGWAVSIVFVGLVAVFTLLGSLVAPVVVSQSSALVANTPGAVDDLLAQPWVQRLDQDYHLVDQLQNQINQRLTDQSFLQTIAGGLWGAGAAAVSGLFQTFTVLILTLYILANLPRAKQAVYAMVPASRRPRVVALSEQIMRRVGAYAIGQAIVASINGALSWLAMQILGVPYAAVLAVVVAFLGLIPMVGATLGGTVVTIAGLTVSPKVAIILLIYYIVYQQVENYLIIPRIMRRTVAVPGAVTVVAALAGATLLGMLGALLAIPVAAGLLLLYEEVLVPRQRRL</sequence>
<accession>A0ABQ6HRC9</accession>
<evidence type="ECO:0000256" key="7">
    <source>
        <dbReference type="ARBA" id="ARBA00023136"/>
    </source>
</evidence>
<proteinExistence type="inferred from homology"/>
<keyword evidence="4" id="KW-1003">Cell membrane</keyword>
<gene>
    <name evidence="9" type="ORF">GCM10025862_22700</name>
</gene>
<comment type="similarity">
    <text evidence="2">Belongs to the autoinducer-2 exporter (AI-2E) (TC 2.A.86) family.</text>
</comment>
<feature type="transmembrane region" description="Helical" evidence="8">
    <location>
        <begin position="202"/>
        <end position="228"/>
    </location>
</feature>
<evidence type="ECO:0000313" key="9">
    <source>
        <dbReference type="EMBL" id="GMA20249.1"/>
    </source>
</evidence>
<reference evidence="10" key="1">
    <citation type="journal article" date="2019" name="Int. J. Syst. Evol. Microbiol.">
        <title>The Global Catalogue of Microorganisms (GCM) 10K type strain sequencing project: providing services to taxonomists for standard genome sequencing and annotation.</title>
        <authorList>
            <consortium name="The Broad Institute Genomics Platform"/>
            <consortium name="The Broad Institute Genome Sequencing Center for Infectious Disease"/>
            <person name="Wu L."/>
            <person name="Ma J."/>
        </authorList>
    </citation>
    <scope>NUCLEOTIDE SEQUENCE [LARGE SCALE GENOMIC DNA]</scope>
    <source>
        <strain evidence="10">NBRC 105830</strain>
    </source>
</reference>
<feature type="transmembrane region" description="Helical" evidence="8">
    <location>
        <begin position="287"/>
        <end position="307"/>
    </location>
</feature>
<evidence type="ECO:0000313" key="10">
    <source>
        <dbReference type="Proteomes" id="UP001157109"/>
    </source>
</evidence>
<evidence type="ECO:0000256" key="6">
    <source>
        <dbReference type="ARBA" id="ARBA00022989"/>
    </source>
</evidence>
<feature type="transmembrane region" description="Helical" evidence="8">
    <location>
        <begin position="260"/>
        <end position="281"/>
    </location>
</feature>
<dbReference type="Proteomes" id="UP001157109">
    <property type="component" value="Unassembled WGS sequence"/>
</dbReference>
<evidence type="ECO:0000256" key="4">
    <source>
        <dbReference type="ARBA" id="ARBA00022475"/>
    </source>
</evidence>
<evidence type="ECO:0000256" key="8">
    <source>
        <dbReference type="SAM" id="Phobius"/>
    </source>
</evidence>
<keyword evidence="10" id="KW-1185">Reference proteome</keyword>
<keyword evidence="7 8" id="KW-0472">Membrane</keyword>
<feature type="transmembrane region" description="Helical" evidence="8">
    <location>
        <begin position="120"/>
        <end position="145"/>
    </location>
</feature>
<dbReference type="PANTHER" id="PTHR21716">
    <property type="entry name" value="TRANSMEMBRANE PROTEIN"/>
    <property type="match status" value="1"/>
</dbReference>
<evidence type="ECO:0000256" key="5">
    <source>
        <dbReference type="ARBA" id="ARBA00022692"/>
    </source>
</evidence>
<comment type="subcellular location">
    <subcellularLocation>
        <location evidence="1">Cell membrane</location>
        <topology evidence="1">Multi-pass membrane protein</topology>
    </subcellularLocation>
</comment>
<evidence type="ECO:0000256" key="3">
    <source>
        <dbReference type="ARBA" id="ARBA00022448"/>
    </source>
</evidence>
<organism evidence="9 10">
    <name type="scientific">Arsenicicoccus piscis</name>
    <dbReference type="NCBI Taxonomy" id="673954"/>
    <lineage>
        <taxon>Bacteria</taxon>
        <taxon>Bacillati</taxon>
        <taxon>Actinomycetota</taxon>
        <taxon>Actinomycetes</taxon>
        <taxon>Micrococcales</taxon>
        <taxon>Intrasporangiaceae</taxon>
        <taxon>Arsenicicoccus</taxon>
    </lineage>
</organism>
<name>A0ABQ6HRC9_9MICO</name>
<dbReference type="PANTHER" id="PTHR21716:SF53">
    <property type="entry name" value="PERMEASE PERM-RELATED"/>
    <property type="match status" value="1"/>
</dbReference>
<dbReference type="Pfam" id="PF01594">
    <property type="entry name" value="AI-2E_transport"/>
    <property type="match status" value="1"/>
</dbReference>
<evidence type="ECO:0000256" key="1">
    <source>
        <dbReference type="ARBA" id="ARBA00004651"/>
    </source>
</evidence>
<dbReference type="InterPro" id="IPR002549">
    <property type="entry name" value="AI-2E-like"/>
</dbReference>
<protein>
    <submittedName>
        <fullName evidence="9">AI-2E family transporter</fullName>
    </submittedName>
</protein>
<comment type="caution">
    <text evidence="9">The sequence shown here is derived from an EMBL/GenBank/DDBJ whole genome shotgun (WGS) entry which is preliminary data.</text>
</comment>
<feature type="transmembrane region" description="Helical" evidence="8">
    <location>
        <begin position="314"/>
        <end position="336"/>
    </location>
</feature>